<reference evidence="2" key="2">
    <citation type="journal article" date="2015" name="Data Brief">
        <title>Shoot transcriptome of the giant reed, Arundo donax.</title>
        <authorList>
            <person name="Barrero R.A."/>
            <person name="Guerrero F.D."/>
            <person name="Moolhuijzen P."/>
            <person name="Goolsby J.A."/>
            <person name="Tidwell J."/>
            <person name="Bellgard S.E."/>
            <person name="Bellgard M.I."/>
        </authorList>
    </citation>
    <scope>NUCLEOTIDE SEQUENCE</scope>
    <source>
        <tissue evidence="2">Shoot tissue taken approximately 20 cm above the soil surface</tissue>
    </source>
</reference>
<dbReference type="EMBL" id="GBRH01281106">
    <property type="protein sequence ID" value="JAD16789.1"/>
    <property type="molecule type" value="Transcribed_RNA"/>
</dbReference>
<organism evidence="2">
    <name type="scientific">Arundo donax</name>
    <name type="common">Giant reed</name>
    <name type="synonym">Donax arundinaceus</name>
    <dbReference type="NCBI Taxonomy" id="35708"/>
    <lineage>
        <taxon>Eukaryota</taxon>
        <taxon>Viridiplantae</taxon>
        <taxon>Streptophyta</taxon>
        <taxon>Embryophyta</taxon>
        <taxon>Tracheophyta</taxon>
        <taxon>Spermatophyta</taxon>
        <taxon>Magnoliopsida</taxon>
        <taxon>Liliopsida</taxon>
        <taxon>Poales</taxon>
        <taxon>Poaceae</taxon>
        <taxon>PACMAD clade</taxon>
        <taxon>Arundinoideae</taxon>
        <taxon>Arundineae</taxon>
        <taxon>Arundo</taxon>
    </lineage>
</organism>
<keyword evidence="1" id="KW-1133">Transmembrane helix</keyword>
<dbReference type="AlphaFoldDB" id="A0A0A8XS43"/>
<keyword evidence="1" id="KW-0472">Membrane</keyword>
<keyword evidence="1" id="KW-0812">Transmembrane</keyword>
<accession>A0A0A8XS43</accession>
<proteinExistence type="predicted"/>
<protein>
    <submittedName>
        <fullName evidence="2">Uncharacterized protein</fullName>
    </submittedName>
</protein>
<evidence type="ECO:0000313" key="2">
    <source>
        <dbReference type="EMBL" id="JAD16789.1"/>
    </source>
</evidence>
<sequence>MHVNASCLAKLRLIRCLVSFSENFTVHEPTVRKPQKFLLPRMVYRLANTLVSIFWVHILDLFCHKNKYGTNKFSYA</sequence>
<feature type="transmembrane region" description="Helical" evidence="1">
    <location>
        <begin position="42"/>
        <end position="63"/>
    </location>
</feature>
<name>A0A0A8XS43_ARUDO</name>
<evidence type="ECO:0000256" key="1">
    <source>
        <dbReference type="SAM" id="Phobius"/>
    </source>
</evidence>
<reference evidence="2" key="1">
    <citation type="submission" date="2014-09" db="EMBL/GenBank/DDBJ databases">
        <authorList>
            <person name="Magalhaes I.L.F."/>
            <person name="Oliveira U."/>
            <person name="Santos F.R."/>
            <person name="Vidigal T.H.D.A."/>
            <person name="Brescovit A.D."/>
            <person name="Santos A.J."/>
        </authorList>
    </citation>
    <scope>NUCLEOTIDE SEQUENCE</scope>
    <source>
        <tissue evidence="2">Shoot tissue taken approximately 20 cm above the soil surface</tissue>
    </source>
</reference>